<dbReference type="InterPro" id="IPR036388">
    <property type="entry name" value="WH-like_DNA-bd_sf"/>
</dbReference>
<dbReference type="PANTHER" id="PTHR43537">
    <property type="entry name" value="TRANSCRIPTIONAL REGULATOR, GNTR FAMILY"/>
    <property type="match status" value="1"/>
</dbReference>
<dbReference type="CDD" id="cd07377">
    <property type="entry name" value="WHTH_GntR"/>
    <property type="match status" value="1"/>
</dbReference>
<dbReference type="Pfam" id="PF00392">
    <property type="entry name" value="GntR"/>
    <property type="match status" value="1"/>
</dbReference>
<keyword evidence="1" id="KW-0805">Transcription regulation</keyword>
<accession>A0A239TFA0</accession>
<dbReference type="AlphaFoldDB" id="A0A239TFA0"/>
<proteinExistence type="predicted"/>
<dbReference type="SMART" id="SM00345">
    <property type="entry name" value="HTH_GNTR"/>
    <property type="match status" value="1"/>
</dbReference>
<keyword evidence="3" id="KW-0804">Transcription</keyword>
<dbReference type="GeneID" id="78506460"/>
<dbReference type="PANTHER" id="PTHR43537:SF5">
    <property type="entry name" value="UXU OPERON TRANSCRIPTIONAL REGULATOR"/>
    <property type="match status" value="1"/>
</dbReference>
<gene>
    <name evidence="5" type="primary">lutR</name>
    <name evidence="5" type="ORF">SAMEA4364220_00427</name>
</gene>
<dbReference type="SUPFAM" id="SSF48008">
    <property type="entry name" value="GntR ligand-binding domain-like"/>
    <property type="match status" value="1"/>
</dbReference>
<evidence type="ECO:0000313" key="6">
    <source>
        <dbReference type="Proteomes" id="UP000215383"/>
    </source>
</evidence>
<dbReference type="SUPFAM" id="SSF46785">
    <property type="entry name" value="Winged helix' DNA-binding domain"/>
    <property type="match status" value="1"/>
</dbReference>
<dbReference type="InterPro" id="IPR036390">
    <property type="entry name" value="WH_DNA-bd_sf"/>
</dbReference>
<keyword evidence="6" id="KW-1185">Reference proteome</keyword>
<dbReference type="Proteomes" id="UP000215383">
    <property type="component" value="Chromosome 1"/>
</dbReference>
<dbReference type="eggNOG" id="COG2186">
    <property type="taxonomic scope" value="Bacteria"/>
</dbReference>
<dbReference type="Gene3D" id="1.10.10.10">
    <property type="entry name" value="Winged helix-like DNA-binding domain superfamily/Winged helix DNA-binding domain"/>
    <property type="match status" value="1"/>
</dbReference>
<dbReference type="InterPro" id="IPR000524">
    <property type="entry name" value="Tscrpt_reg_HTH_GntR"/>
</dbReference>
<dbReference type="GO" id="GO:0003677">
    <property type="term" value="F:DNA binding"/>
    <property type="evidence" value="ECO:0007669"/>
    <property type="project" value="UniProtKB-KW"/>
</dbReference>
<evidence type="ECO:0000256" key="1">
    <source>
        <dbReference type="ARBA" id="ARBA00023015"/>
    </source>
</evidence>
<dbReference type="EMBL" id="LT906446">
    <property type="protein sequence ID" value="SNU95533.1"/>
    <property type="molecule type" value="Genomic_DNA"/>
</dbReference>
<dbReference type="InterPro" id="IPR011711">
    <property type="entry name" value="GntR_C"/>
</dbReference>
<keyword evidence="2" id="KW-0238">DNA-binding</keyword>
<evidence type="ECO:0000256" key="3">
    <source>
        <dbReference type="ARBA" id="ARBA00023163"/>
    </source>
</evidence>
<name>A0A239TFA0_9FIRM</name>
<dbReference type="Pfam" id="PF07729">
    <property type="entry name" value="FCD"/>
    <property type="match status" value="1"/>
</dbReference>
<protein>
    <submittedName>
        <fullName evidence="5">L-lactate utilization operon repressor</fullName>
    </submittedName>
</protein>
<dbReference type="PROSITE" id="PS50949">
    <property type="entry name" value="HTH_GNTR"/>
    <property type="match status" value="1"/>
</dbReference>
<organism evidence="5 6">
    <name type="scientific">Megamonas hypermegale</name>
    <dbReference type="NCBI Taxonomy" id="158847"/>
    <lineage>
        <taxon>Bacteria</taxon>
        <taxon>Bacillati</taxon>
        <taxon>Bacillota</taxon>
        <taxon>Negativicutes</taxon>
        <taxon>Selenomonadales</taxon>
        <taxon>Selenomonadaceae</taxon>
        <taxon>Megamonas</taxon>
    </lineage>
</organism>
<dbReference type="RefSeq" id="WP_027889252.1">
    <property type="nucleotide sequence ID" value="NZ_LT906446.1"/>
</dbReference>
<dbReference type="Gene3D" id="1.20.120.530">
    <property type="entry name" value="GntR ligand-binding domain-like"/>
    <property type="match status" value="1"/>
</dbReference>
<reference evidence="5 6" key="1">
    <citation type="submission" date="2017-06" db="EMBL/GenBank/DDBJ databases">
        <authorList>
            <consortium name="Pathogen Informatics"/>
        </authorList>
    </citation>
    <scope>NUCLEOTIDE SEQUENCE [LARGE SCALE GENOMIC DNA]</scope>
    <source>
        <strain evidence="5 6">NCTC10570</strain>
    </source>
</reference>
<evidence type="ECO:0000313" key="5">
    <source>
        <dbReference type="EMBL" id="SNU95533.1"/>
    </source>
</evidence>
<evidence type="ECO:0000256" key="2">
    <source>
        <dbReference type="ARBA" id="ARBA00023125"/>
    </source>
</evidence>
<evidence type="ECO:0000259" key="4">
    <source>
        <dbReference type="PROSITE" id="PS50949"/>
    </source>
</evidence>
<feature type="domain" description="HTH gntR-type" evidence="4">
    <location>
        <begin position="3"/>
        <end position="71"/>
    </location>
</feature>
<dbReference type="GO" id="GO:0003700">
    <property type="term" value="F:DNA-binding transcription factor activity"/>
    <property type="evidence" value="ECO:0007669"/>
    <property type="project" value="InterPro"/>
</dbReference>
<dbReference type="PRINTS" id="PR00035">
    <property type="entry name" value="HTHGNTR"/>
</dbReference>
<sequence>MENREYFAVLQYIKALIIQGELNIGDKLPTERHLSETLSLSRNTVRDAIRIMSSMGLVESRQGSGNYLSNKISRNISATVDFMLLLEQSNYLEINQIRRAIALECFRNIFHKCTPRDIRLLKKVVEKMHQKHRQGHYDKLFHNIILRISNNKLMISIMNALSVICEDLIDNLFKLSNQETLKRIVNSHKQIIESIVNRDELAGYTAVNEHYDLVDKEICRWKEVL</sequence>
<dbReference type="SMART" id="SM00895">
    <property type="entry name" value="FCD"/>
    <property type="match status" value="1"/>
</dbReference>
<dbReference type="InterPro" id="IPR008920">
    <property type="entry name" value="TF_FadR/GntR_C"/>
</dbReference>